<evidence type="ECO:0000256" key="1">
    <source>
        <dbReference type="SAM" id="Phobius"/>
    </source>
</evidence>
<evidence type="ECO:0000313" key="3">
    <source>
        <dbReference type="EMBL" id="ULP43671.1"/>
    </source>
</evidence>
<dbReference type="Proteomes" id="UP001055171">
    <property type="component" value="Chromosome"/>
</dbReference>
<dbReference type="EMBL" id="CTEE01000001">
    <property type="protein sequence ID" value="CQD08592.1"/>
    <property type="molecule type" value="Genomic_DNA"/>
</dbReference>
<reference evidence="2 4" key="1">
    <citation type="submission" date="2015-03" db="EMBL/GenBank/DDBJ databases">
        <authorList>
            <person name="Urmite Genomes"/>
        </authorList>
    </citation>
    <scope>NUCLEOTIDE SEQUENCE [LARGE SCALE GENOMIC DNA]</scope>
    <source>
        <strain evidence="2 4">CSUR P1491</strain>
    </source>
</reference>
<dbReference type="EMBL" id="CP092423">
    <property type="protein sequence ID" value="ULP43671.1"/>
    <property type="molecule type" value="Genomic_DNA"/>
</dbReference>
<dbReference type="STRING" id="141349.BN1232_01545"/>
<accession>A0A0E4GWG0</accession>
<keyword evidence="5" id="KW-1185">Reference proteome</keyword>
<dbReference type="RefSeq" id="WP_175364366.1">
    <property type="nucleotide sequence ID" value="NZ_CP092423.2"/>
</dbReference>
<reference evidence="3" key="2">
    <citation type="submission" date="2022-08" db="EMBL/GenBank/DDBJ databases">
        <title>Complete genome sequence of 14 non-tuberculosis mycobacteria type-strains.</title>
        <authorList>
            <person name="Igarashi Y."/>
            <person name="Osugi A."/>
            <person name="Mitarai S."/>
        </authorList>
    </citation>
    <scope>NUCLEOTIDE SEQUENCE</scope>
    <source>
        <strain evidence="3">ATCC 51985</strain>
    </source>
</reference>
<evidence type="ECO:0000313" key="4">
    <source>
        <dbReference type="Proteomes" id="UP000199251"/>
    </source>
</evidence>
<keyword evidence="1" id="KW-0812">Transmembrane</keyword>
<gene>
    <name evidence="2" type="ORF">BN1232_01545</name>
    <name evidence="3" type="ORF">MJO58_06815</name>
</gene>
<sequence length="45" mass="4825">MTVGRSVATSPRGSLLGVASWLWVGVPFAYGLYELVVKIPALFTN</sequence>
<evidence type="ECO:0000313" key="5">
    <source>
        <dbReference type="Proteomes" id="UP001055171"/>
    </source>
</evidence>
<keyword evidence="1" id="KW-1133">Transmembrane helix</keyword>
<protein>
    <submittedName>
        <fullName evidence="2">Uncharacterized protein</fullName>
    </submittedName>
</protein>
<dbReference type="AlphaFoldDB" id="A0A0E4GWG0"/>
<proteinExistence type="predicted"/>
<feature type="transmembrane region" description="Helical" evidence="1">
    <location>
        <begin position="12"/>
        <end position="33"/>
    </location>
</feature>
<keyword evidence="1" id="KW-0472">Membrane</keyword>
<name>A0A0E4GWG0_MYCLN</name>
<evidence type="ECO:0000313" key="2">
    <source>
        <dbReference type="EMBL" id="CQD08592.1"/>
    </source>
</evidence>
<organism evidence="2 4">
    <name type="scientific">Mycobacterium lentiflavum</name>
    <dbReference type="NCBI Taxonomy" id="141349"/>
    <lineage>
        <taxon>Bacteria</taxon>
        <taxon>Bacillati</taxon>
        <taxon>Actinomycetota</taxon>
        <taxon>Actinomycetes</taxon>
        <taxon>Mycobacteriales</taxon>
        <taxon>Mycobacteriaceae</taxon>
        <taxon>Mycobacterium</taxon>
        <taxon>Mycobacterium simiae complex</taxon>
    </lineage>
</organism>
<dbReference type="Proteomes" id="UP000199251">
    <property type="component" value="Unassembled WGS sequence"/>
</dbReference>